<dbReference type="InterPro" id="IPR001633">
    <property type="entry name" value="EAL_dom"/>
</dbReference>
<dbReference type="Gene3D" id="3.20.20.450">
    <property type="entry name" value="EAL domain"/>
    <property type="match status" value="1"/>
</dbReference>
<sequence>MRAYEEAARLDALRQLRLLDTSASESFDRITRMAGQIFGLPIAAISLTDSDRQWFKSRVGITHDHIARAKAPCAEVAETTQGLVIPDLAADGFYANSPLAQSGIRFYAGAPLITREGHGLGSLCVLGAEPRTASPEELAALTDLAAMVMAQIDLQHAVGRVDPVSALPNRFRFLEDLDDLARDTPGEQRFVVLLDLARADQLNALIRVMGAGYIETLVKESARTLREQLGSARTLYHVAATQFAFLSAPGATMPGYLDVVSAGLAVSAAGSIARFVTTMAAGIVPVTLGAIRSQEILRAAHSAAQDAQAKDSLISVYATSNDSEYRRNIVLLSAFGTALEDGASLRLVYQPRIDLGSRRCVGAEALLRWNDPTLGDVSPAEFIPIVERTTLAKPTTAFVLDTALRQLAAWQACGVSLPLSINISATNLDEDGLVAAIAAALDAHNVAPDMLEVEVTESAMMENSAQSLARLEALAATGVRVAIDDFGTGHSSLAYLQTLPASVVKIDKSFVDPLDTDDARSRTVIATMISLSKKLGFRVVAEGVETVGAVDTLTRMACDEAQGYVFARPLEAQDVLPWIARFNGDDQMPPLPHREAA</sequence>
<evidence type="ECO:0000313" key="3">
    <source>
        <dbReference type="Proteomes" id="UP000240996"/>
    </source>
</evidence>
<proteinExistence type="predicted"/>
<evidence type="ECO:0000259" key="1">
    <source>
        <dbReference type="PROSITE" id="PS50883"/>
    </source>
</evidence>
<protein>
    <submittedName>
        <fullName evidence="2">EAL domain-containing protein (Putative c-di-GMP-specific phosphodiesterase class I)</fullName>
    </submittedName>
</protein>
<dbReference type="Pfam" id="PF01590">
    <property type="entry name" value="GAF"/>
    <property type="match status" value="1"/>
</dbReference>
<dbReference type="InterPro" id="IPR029016">
    <property type="entry name" value="GAF-like_dom_sf"/>
</dbReference>
<dbReference type="CDD" id="cd01948">
    <property type="entry name" value="EAL"/>
    <property type="match status" value="1"/>
</dbReference>
<dbReference type="SUPFAM" id="SSF55781">
    <property type="entry name" value="GAF domain-like"/>
    <property type="match status" value="1"/>
</dbReference>
<dbReference type="InterPro" id="IPR035919">
    <property type="entry name" value="EAL_sf"/>
</dbReference>
<dbReference type="InterPro" id="IPR029787">
    <property type="entry name" value="Nucleotide_cyclase"/>
</dbReference>
<keyword evidence="3" id="KW-1185">Reference proteome</keyword>
<dbReference type="PROSITE" id="PS50883">
    <property type="entry name" value="EAL"/>
    <property type="match status" value="1"/>
</dbReference>
<dbReference type="SUPFAM" id="SSF55073">
    <property type="entry name" value="Nucleotide cyclase"/>
    <property type="match status" value="1"/>
</dbReference>
<dbReference type="Proteomes" id="UP000240996">
    <property type="component" value="Unassembled WGS sequence"/>
</dbReference>
<organism evidence="2 3">
    <name type="scientific">Sphingomonas aerolata</name>
    <dbReference type="NCBI Taxonomy" id="185951"/>
    <lineage>
        <taxon>Bacteria</taxon>
        <taxon>Pseudomonadati</taxon>
        <taxon>Pseudomonadota</taxon>
        <taxon>Alphaproteobacteria</taxon>
        <taxon>Sphingomonadales</taxon>
        <taxon>Sphingomonadaceae</taxon>
        <taxon>Sphingomonas</taxon>
    </lineage>
</organism>
<evidence type="ECO:0000313" key="2">
    <source>
        <dbReference type="EMBL" id="PTM47152.1"/>
    </source>
</evidence>
<dbReference type="Gene3D" id="3.30.450.40">
    <property type="match status" value="1"/>
</dbReference>
<name>A0A2T4YTK9_9SPHN</name>
<reference evidence="2 3" key="1">
    <citation type="submission" date="2018-04" db="EMBL/GenBank/DDBJ databases">
        <title>Genomic Encyclopedia of Type Strains, Phase III (KMG-III): the genomes of soil and plant-associated and newly described type strains.</title>
        <authorList>
            <person name="Whitman W."/>
        </authorList>
    </citation>
    <scope>NUCLEOTIDE SEQUENCE [LARGE SCALE GENOMIC DNA]</scope>
    <source>
        <strain evidence="2 3">NW12</strain>
    </source>
</reference>
<dbReference type="PANTHER" id="PTHR33121">
    <property type="entry name" value="CYCLIC DI-GMP PHOSPHODIESTERASE PDEF"/>
    <property type="match status" value="1"/>
</dbReference>
<dbReference type="InterPro" id="IPR050706">
    <property type="entry name" value="Cyclic-di-GMP_PDE-like"/>
</dbReference>
<gene>
    <name evidence="2" type="ORF">C8J24_0535</name>
</gene>
<accession>A0A2T4YTK9</accession>
<dbReference type="EMBL" id="PZZN01000001">
    <property type="protein sequence ID" value="PTM47152.1"/>
    <property type="molecule type" value="Genomic_DNA"/>
</dbReference>
<dbReference type="InterPro" id="IPR043128">
    <property type="entry name" value="Rev_trsase/Diguanyl_cyclase"/>
</dbReference>
<feature type="domain" description="EAL" evidence="1">
    <location>
        <begin position="328"/>
        <end position="583"/>
    </location>
</feature>
<dbReference type="RefSeq" id="WP_107930102.1">
    <property type="nucleotide sequence ID" value="NZ_PZZN01000001.1"/>
</dbReference>
<dbReference type="SMART" id="SM00052">
    <property type="entry name" value="EAL"/>
    <property type="match status" value="1"/>
</dbReference>
<dbReference type="SMART" id="SM00065">
    <property type="entry name" value="GAF"/>
    <property type="match status" value="1"/>
</dbReference>
<dbReference type="GO" id="GO:0071111">
    <property type="term" value="F:cyclic-guanylate-specific phosphodiesterase activity"/>
    <property type="evidence" value="ECO:0007669"/>
    <property type="project" value="InterPro"/>
</dbReference>
<dbReference type="Pfam" id="PF00563">
    <property type="entry name" value="EAL"/>
    <property type="match status" value="1"/>
</dbReference>
<dbReference type="AlphaFoldDB" id="A0A2T4YTK9"/>
<dbReference type="PANTHER" id="PTHR33121:SF19">
    <property type="entry name" value="CYCLIC DI-GMP PHOSPHODIESTERASE PA2567"/>
    <property type="match status" value="1"/>
</dbReference>
<dbReference type="SUPFAM" id="SSF141868">
    <property type="entry name" value="EAL domain-like"/>
    <property type="match status" value="1"/>
</dbReference>
<dbReference type="InterPro" id="IPR003018">
    <property type="entry name" value="GAF"/>
</dbReference>
<comment type="caution">
    <text evidence="2">The sequence shown here is derived from an EMBL/GenBank/DDBJ whole genome shotgun (WGS) entry which is preliminary data.</text>
</comment>
<dbReference type="Gene3D" id="3.30.70.270">
    <property type="match status" value="1"/>
</dbReference>